<dbReference type="InterPro" id="IPR007487">
    <property type="entry name" value="ABC_transpt-TYRBP-like"/>
</dbReference>
<feature type="chain" id="PRO_5046781255" evidence="1">
    <location>
        <begin position="21"/>
        <end position="333"/>
    </location>
</feature>
<dbReference type="Pfam" id="PF04392">
    <property type="entry name" value="ABC_sub_bind"/>
    <property type="match status" value="1"/>
</dbReference>
<accession>A0ABR8WS62</accession>
<dbReference type="Gene3D" id="3.40.50.2300">
    <property type="match status" value="2"/>
</dbReference>
<dbReference type="EMBL" id="JACSPY010000002">
    <property type="protein sequence ID" value="MBD8019924.1"/>
    <property type="molecule type" value="Genomic_DNA"/>
</dbReference>
<dbReference type="PANTHER" id="PTHR35271">
    <property type="entry name" value="ABC TRANSPORTER, SUBSTRATE-BINDING LIPOPROTEIN-RELATED"/>
    <property type="match status" value="1"/>
</dbReference>
<dbReference type="PANTHER" id="PTHR35271:SF1">
    <property type="entry name" value="ABC TRANSPORTER, SUBSTRATE-BINDING LIPOPROTEIN"/>
    <property type="match status" value="1"/>
</dbReference>
<dbReference type="Proteomes" id="UP000651517">
    <property type="component" value="Unassembled WGS sequence"/>
</dbReference>
<reference evidence="2 3" key="1">
    <citation type="submission" date="2020-08" db="EMBL/GenBank/DDBJ databases">
        <title>A Genomic Blueprint of the Chicken Gut Microbiome.</title>
        <authorList>
            <person name="Gilroy R."/>
            <person name="Ravi A."/>
            <person name="Getino M."/>
            <person name="Pursley I."/>
            <person name="Horton D.L."/>
            <person name="Alikhan N.-F."/>
            <person name="Baker D."/>
            <person name="Gharbi K."/>
            <person name="Hall N."/>
            <person name="Watson M."/>
            <person name="Adriaenssens E.M."/>
            <person name="Foster-Nyarko E."/>
            <person name="Jarju S."/>
            <person name="Secka A."/>
            <person name="Antonio M."/>
            <person name="Oren A."/>
            <person name="Chaudhuri R."/>
            <person name="La Ragione R.M."/>
            <person name="Hildebrand F."/>
            <person name="Pallen M.J."/>
        </authorList>
    </citation>
    <scope>NUCLEOTIDE SEQUENCE [LARGE SCALE GENOMIC DNA]</scope>
    <source>
        <strain evidence="2 3">Re57</strain>
    </source>
</reference>
<organism evidence="2 3">
    <name type="scientific">Brevibacterium gallinarum</name>
    <dbReference type="NCBI Taxonomy" id="2762220"/>
    <lineage>
        <taxon>Bacteria</taxon>
        <taxon>Bacillati</taxon>
        <taxon>Actinomycetota</taxon>
        <taxon>Actinomycetes</taxon>
        <taxon>Micrococcales</taxon>
        <taxon>Brevibacteriaceae</taxon>
        <taxon>Brevibacterium</taxon>
    </lineage>
</organism>
<protein>
    <submittedName>
        <fullName evidence="2">ABC transporter substrate-binding protein</fullName>
    </submittedName>
</protein>
<evidence type="ECO:0000313" key="3">
    <source>
        <dbReference type="Proteomes" id="UP000651517"/>
    </source>
</evidence>
<dbReference type="PROSITE" id="PS51257">
    <property type="entry name" value="PROKAR_LIPOPROTEIN"/>
    <property type="match status" value="1"/>
</dbReference>
<proteinExistence type="predicted"/>
<dbReference type="RefSeq" id="WP_191725455.1">
    <property type="nucleotide sequence ID" value="NZ_JACSPY010000002.1"/>
</dbReference>
<evidence type="ECO:0000256" key="1">
    <source>
        <dbReference type="SAM" id="SignalP"/>
    </source>
</evidence>
<feature type="signal peptide" evidence="1">
    <location>
        <begin position="1"/>
        <end position="20"/>
    </location>
</feature>
<dbReference type="CDD" id="cd06325">
    <property type="entry name" value="PBP1_ABC_unchar_transporter"/>
    <property type="match status" value="1"/>
</dbReference>
<gene>
    <name evidence="2" type="ORF">H9634_03885</name>
</gene>
<keyword evidence="1" id="KW-0732">Signal</keyword>
<sequence length="333" mass="34345">MRIKRMAVGFTAASAALALAACGGGNSGGEGGEGGDGGGQESYTVGITQIVQHPALDAAAEGFKKGMEDAGVDVEYDEQNAQGDQSNATSIAQNFASQDLDLVLAIATPTAQAAAQAISDKPIVFTAVTDPVEAQLVDSLEKPGGNVTGTTDLNPVAEQLELVKKINPDATSVGIVYSSGEVNSEVQVQMAKEAAEEQGIEIKEATVSNSGEVSQAADSLGDVDAYYVPTDNTVVSAISTMVQAAEKNEALLIGSEAGQVEEGAAATYGIDYEALGKQTADMALKILKDGEDPAEMAVEQQSEYQLVINPEAAKRMGVEMDQEFIDSADTVVE</sequence>
<comment type="caution">
    <text evidence="2">The sequence shown here is derived from an EMBL/GenBank/DDBJ whole genome shotgun (WGS) entry which is preliminary data.</text>
</comment>
<evidence type="ECO:0000313" key="2">
    <source>
        <dbReference type="EMBL" id="MBD8019924.1"/>
    </source>
</evidence>
<dbReference type="SUPFAM" id="SSF53822">
    <property type="entry name" value="Periplasmic binding protein-like I"/>
    <property type="match status" value="1"/>
</dbReference>
<name>A0ABR8WS62_9MICO</name>
<dbReference type="InterPro" id="IPR028082">
    <property type="entry name" value="Peripla_BP_I"/>
</dbReference>
<keyword evidence="3" id="KW-1185">Reference proteome</keyword>